<dbReference type="PANTHER" id="PTHR30137:SF8">
    <property type="entry name" value="BLR5498 PROTEIN"/>
    <property type="match status" value="1"/>
</dbReference>
<keyword evidence="2" id="KW-0503">Monooxygenase</keyword>
<reference evidence="4 5" key="1">
    <citation type="journal article" date="2019" name="Int. J. Syst. Evol. Microbiol.">
        <title>The Global Catalogue of Microorganisms (GCM) 10K type strain sequencing project: providing services to taxonomists for standard genome sequencing and annotation.</title>
        <authorList>
            <consortium name="The Broad Institute Genomics Platform"/>
            <consortium name="The Broad Institute Genome Sequencing Center for Infectious Disease"/>
            <person name="Wu L."/>
            <person name="Ma J."/>
        </authorList>
    </citation>
    <scope>NUCLEOTIDE SEQUENCE [LARGE SCALE GENOMIC DNA]</scope>
    <source>
        <strain evidence="4 5">JCM 14545</strain>
    </source>
</reference>
<dbReference type="InterPro" id="IPR023934">
    <property type="entry name" value="LLM_FMN-dep_put"/>
</dbReference>
<dbReference type="EMBL" id="BAAANN010000021">
    <property type="protein sequence ID" value="GAA1970913.1"/>
    <property type="molecule type" value="Genomic_DNA"/>
</dbReference>
<evidence type="ECO:0000259" key="3">
    <source>
        <dbReference type="Pfam" id="PF00296"/>
    </source>
</evidence>
<dbReference type="PANTHER" id="PTHR30137">
    <property type="entry name" value="LUCIFERASE-LIKE MONOOXYGENASE"/>
    <property type="match status" value="1"/>
</dbReference>
<sequence length="333" mass="36693">MEIGIFSVGDIKPDPHTGISPTEYQRIHAITRIGKHAEEAGFDVVATGEHHCPPFVPSSPVALLAYLAASTERVILSTATTLITTNDPVRLAEDYATIQHLAHGRHDVMLGRGKDERVYSWFGKNNADGMELAAENYALLRRLWREDTVDWVGEFRAPLRDFTSVPRPLDGVPPFVWHGAERSVGTAELAARYGDGLFVNNLFRRVADFRPLVDRYRERSAHHGHRPVVGVGGQAFVCARSQDAVDEFRPYFNATPSAANGSLEDLVAGTALTVGSPQQVIDKTLSFREHFGDYQRQLFLIDHAGLPLKTVLGQLDLLGAEVLPALRKEPSAV</sequence>
<keyword evidence="1" id="KW-0560">Oxidoreductase</keyword>
<gene>
    <name evidence="4" type="ORF">GCM10009754_51160</name>
</gene>
<evidence type="ECO:0000256" key="2">
    <source>
        <dbReference type="ARBA" id="ARBA00023033"/>
    </source>
</evidence>
<dbReference type="NCBIfam" id="TIGR04036">
    <property type="entry name" value="LLM_CE1758_fam"/>
    <property type="match status" value="1"/>
</dbReference>
<dbReference type="Proteomes" id="UP001501116">
    <property type="component" value="Unassembled WGS sequence"/>
</dbReference>
<accession>A0ABN2RKY9</accession>
<dbReference type="InterPro" id="IPR036661">
    <property type="entry name" value="Luciferase-like_sf"/>
</dbReference>
<protein>
    <submittedName>
        <fullName evidence="4">LLM class flavin-dependent oxidoreductase</fullName>
    </submittedName>
</protein>
<proteinExistence type="predicted"/>
<evidence type="ECO:0000313" key="5">
    <source>
        <dbReference type="Proteomes" id="UP001501116"/>
    </source>
</evidence>
<evidence type="ECO:0000313" key="4">
    <source>
        <dbReference type="EMBL" id="GAA1970913.1"/>
    </source>
</evidence>
<evidence type="ECO:0000256" key="1">
    <source>
        <dbReference type="ARBA" id="ARBA00023002"/>
    </source>
</evidence>
<feature type="domain" description="Luciferase-like" evidence="3">
    <location>
        <begin position="1"/>
        <end position="289"/>
    </location>
</feature>
<keyword evidence="5" id="KW-1185">Reference proteome</keyword>
<dbReference type="RefSeq" id="WP_344423834.1">
    <property type="nucleotide sequence ID" value="NZ_BAAANN010000021.1"/>
</dbReference>
<dbReference type="InterPro" id="IPR050766">
    <property type="entry name" value="Bact_Lucif_Oxidored"/>
</dbReference>
<comment type="caution">
    <text evidence="4">The sequence shown here is derived from an EMBL/GenBank/DDBJ whole genome shotgun (WGS) entry which is preliminary data.</text>
</comment>
<dbReference type="SUPFAM" id="SSF51679">
    <property type="entry name" value="Bacterial luciferase-like"/>
    <property type="match status" value="1"/>
</dbReference>
<dbReference type="Pfam" id="PF00296">
    <property type="entry name" value="Bac_luciferase"/>
    <property type="match status" value="1"/>
</dbReference>
<organism evidence="4 5">
    <name type="scientific">Amycolatopsis minnesotensis</name>
    <dbReference type="NCBI Taxonomy" id="337894"/>
    <lineage>
        <taxon>Bacteria</taxon>
        <taxon>Bacillati</taxon>
        <taxon>Actinomycetota</taxon>
        <taxon>Actinomycetes</taxon>
        <taxon>Pseudonocardiales</taxon>
        <taxon>Pseudonocardiaceae</taxon>
        <taxon>Amycolatopsis</taxon>
    </lineage>
</organism>
<dbReference type="InterPro" id="IPR011251">
    <property type="entry name" value="Luciferase-like_dom"/>
</dbReference>
<dbReference type="Gene3D" id="3.20.20.30">
    <property type="entry name" value="Luciferase-like domain"/>
    <property type="match status" value="1"/>
</dbReference>
<name>A0ABN2RKY9_9PSEU</name>